<accession>A0AA86VBJ4</accession>
<dbReference type="Gramene" id="rna-AYBTSS11_LOCUS3366">
    <property type="protein sequence ID" value="CAJ1908265.1"/>
    <property type="gene ID" value="gene-AYBTSS11_LOCUS3366"/>
</dbReference>
<dbReference type="AlphaFoldDB" id="A0AA86VBJ4"/>
<reference evidence="1" key="1">
    <citation type="submission" date="2023-10" db="EMBL/GenBank/DDBJ databases">
        <authorList>
            <person name="Domelevo Entfellner J.-B."/>
        </authorList>
    </citation>
    <scope>NUCLEOTIDE SEQUENCE</scope>
</reference>
<protein>
    <submittedName>
        <fullName evidence="1">Uncharacterized protein</fullName>
    </submittedName>
</protein>
<organism evidence="1 2">
    <name type="scientific">Sphenostylis stenocarpa</name>
    <dbReference type="NCBI Taxonomy" id="92480"/>
    <lineage>
        <taxon>Eukaryota</taxon>
        <taxon>Viridiplantae</taxon>
        <taxon>Streptophyta</taxon>
        <taxon>Embryophyta</taxon>
        <taxon>Tracheophyta</taxon>
        <taxon>Spermatophyta</taxon>
        <taxon>Magnoliopsida</taxon>
        <taxon>eudicotyledons</taxon>
        <taxon>Gunneridae</taxon>
        <taxon>Pentapetalae</taxon>
        <taxon>rosids</taxon>
        <taxon>fabids</taxon>
        <taxon>Fabales</taxon>
        <taxon>Fabaceae</taxon>
        <taxon>Papilionoideae</taxon>
        <taxon>50 kb inversion clade</taxon>
        <taxon>NPAAA clade</taxon>
        <taxon>indigoferoid/millettioid clade</taxon>
        <taxon>Phaseoleae</taxon>
        <taxon>Sphenostylis</taxon>
    </lineage>
</organism>
<name>A0AA86VBJ4_9FABA</name>
<dbReference type="EMBL" id="OY731398">
    <property type="protein sequence ID" value="CAJ1908265.1"/>
    <property type="molecule type" value="Genomic_DNA"/>
</dbReference>
<evidence type="ECO:0000313" key="2">
    <source>
        <dbReference type="Proteomes" id="UP001189624"/>
    </source>
</evidence>
<keyword evidence="2" id="KW-1185">Reference proteome</keyword>
<dbReference type="Proteomes" id="UP001189624">
    <property type="component" value="Chromosome 1"/>
</dbReference>
<sequence length="115" mass="12822">MKYFRGGLSHILPALHGIQQIEEEDDEIMRVTIMMTAMIKKGKSMTNVPSSPLMRGQNCCIAWLPSLLFIHLIASSSLLHSLIPFLCFRSVQSCMPGATHYGPRLKTQMGSSLML</sequence>
<gene>
    <name evidence="1" type="ORF">AYBTSS11_LOCUS3366</name>
</gene>
<evidence type="ECO:0000313" key="1">
    <source>
        <dbReference type="EMBL" id="CAJ1908265.1"/>
    </source>
</evidence>
<proteinExistence type="predicted"/>